<evidence type="ECO:0000259" key="2">
    <source>
        <dbReference type="PROSITE" id="PS51379"/>
    </source>
</evidence>
<feature type="domain" description="4Fe-4S ferredoxin-type" evidence="2">
    <location>
        <begin position="120"/>
        <end position="152"/>
    </location>
</feature>
<dbReference type="SUPFAM" id="SSF54862">
    <property type="entry name" value="4Fe-4S ferredoxins"/>
    <property type="match status" value="1"/>
</dbReference>
<dbReference type="EMBL" id="LAZR01004967">
    <property type="protein sequence ID" value="KKN04037.1"/>
    <property type="molecule type" value="Genomic_DNA"/>
</dbReference>
<gene>
    <name evidence="3" type="ORF">LCGC14_1101520</name>
</gene>
<accession>A0A0F9MX58</accession>
<dbReference type="PROSITE" id="PS51379">
    <property type="entry name" value="4FE4S_FER_2"/>
    <property type="match status" value="3"/>
</dbReference>
<keyword evidence="1" id="KW-0472">Membrane</keyword>
<reference evidence="3" key="1">
    <citation type="journal article" date="2015" name="Nature">
        <title>Complex archaea that bridge the gap between prokaryotes and eukaryotes.</title>
        <authorList>
            <person name="Spang A."/>
            <person name="Saw J.H."/>
            <person name="Jorgensen S.L."/>
            <person name="Zaremba-Niedzwiedzka K."/>
            <person name="Martijn J."/>
            <person name="Lind A.E."/>
            <person name="van Eijk R."/>
            <person name="Schleper C."/>
            <person name="Guy L."/>
            <person name="Ettema T.J."/>
        </authorList>
    </citation>
    <scope>NUCLEOTIDE SEQUENCE</scope>
</reference>
<proteinExistence type="predicted"/>
<keyword evidence="1" id="KW-0812">Transmembrane</keyword>
<comment type="caution">
    <text evidence="3">The sequence shown here is derived from an EMBL/GenBank/DDBJ whole genome shotgun (WGS) entry which is preliminary data.</text>
</comment>
<protein>
    <recommendedName>
        <fullName evidence="2">4Fe-4S ferredoxin-type domain-containing protein</fullName>
    </recommendedName>
</protein>
<dbReference type="AlphaFoldDB" id="A0A0F9MX58"/>
<dbReference type="InterPro" id="IPR017896">
    <property type="entry name" value="4Fe4S_Fe-S-bd"/>
</dbReference>
<organism evidence="3">
    <name type="scientific">marine sediment metagenome</name>
    <dbReference type="NCBI Taxonomy" id="412755"/>
    <lineage>
        <taxon>unclassified sequences</taxon>
        <taxon>metagenomes</taxon>
        <taxon>ecological metagenomes</taxon>
    </lineage>
</organism>
<evidence type="ECO:0000313" key="3">
    <source>
        <dbReference type="EMBL" id="KKN04037.1"/>
    </source>
</evidence>
<feature type="domain" description="4Fe-4S ferredoxin-type" evidence="2">
    <location>
        <begin position="44"/>
        <end position="75"/>
    </location>
</feature>
<feature type="domain" description="4Fe-4S ferredoxin-type" evidence="2">
    <location>
        <begin position="153"/>
        <end position="178"/>
    </location>
</feature>
<feature type="transmembrane region" description="Helical" evidence="1">
    <location>
        <begin position="20"/>
        <end position="37"/>
    </location>
</feature>
<sequence length="208" mass="23305">MIDKTSKKPLKRRDFIRKSLHAVAGLTIGGLAGILFSKSSSEEMVWQLDPNICIQCEKCSVNCVLPHSAVKCVHSYSVCGYCDLCSGYLQPGTKVRDTGAESQLCPSGALKRTYVEDPYFEYTIDEKLCVGCGKCVKGCNSFGNGSLYLQTRHDRCLNCNQCSIARRCPSQAWNRVPASRSYILKGDEKKKFLKSYFLIGYFLFPEFK</sequence>
<name>A0A0F9MX58_9ZZZZ</name>
<keyword evidence="1" id="KW-1133">Transmembrane helix</keyword>
<dbReference type="Gene3D" id="3.30.70.20">
    <property type="match status" value="1"/>
</dbReference>
<evidence type="ECO:0000256" key="1">
    <source>
        <dbReference type="SAM" id="Phobius"/>
    </source>
</evidence>